<feature type="region of interest" description="Disordered" evidence="1">
    <location>
        <begin position="149"/>
        <end position="219"/>
    </location>
</feature>
<dbReference type="Gene3D" id="1.20.58.80">
    <property type="entry name" value="Phosphotransferase system, lactose/cellobiose-type IIA subunit"/>
    <property type="match status" value="1"/>
</dbReference>
<keyword evidence="4" id="KW-1185">Reference proteome</keyword>
<organism evidence="3 4">
    <name type="scientific">Armillaria borealis</name>
    <dbReference type="NCBI Taxonomy" id="47425"/>
    <lineage>
        <taxon>Eukaryota</taxon>
        <taxon>Fungi</taxon>
        <taxon>Dikarya</taxon>
        <taxon>Basidiomycota</taxon>
        <taxon>Agaricomycotina</taxon>
        <taxon>Agaricomycetes</taxon>
        <taxon>Agaricomycetidae</taxon>
        <taxon>Agaricales</taxon>
        <taxon>Marasmiineae</taxon>
        <taxon>Physalacriaceae</taxon>
        <taxon>Armillaria</taxon>
    </lineage>
</organism>
<feature type="compositionally biased region" description="Polar residues" evidence="1">
    <location>
        <begin position="205"/>
        <end position="217"/>
    </location>
</feature>
<dbReference type="AlphaFoldDB" id="A0AA39MLV5"/>
<feature type="region of interest" description="Disordered" evidence="1">
    <location>
        <begin position="1"/>
        <end position="22"/>
    </location>
</feature>
<gene>
    <name evidence="3" type="ORF">EV421DRAFT_972368</name>
</gene>
<sequence>MSSTSPRYPPPGGYPPRPPTIDDLEARAVSHWQDNRIHITSLWKAADNWRNRGQTYEEQQDLQSAFVAYTSARSLVLEVIPAHPDYNKASNEEQKSSLAQNGERILADLAGVKEKLLKQQEEWDRKYGGAAQPSEGDHALTTTLLSLQMNGSQGGLDDSAQINSPQEQQHQPHDEEAMWRQQTEDITPQTVEEDVAQQAAGVPSPTENGASSASLPDSKQYRTRAFVTGTVTLC</sequence>
<dbReference type="Pfam" id="PF08969">
    <property type="entry name" value="USP8_dimer"/>
    <property type="match status" value="1"/>
</dbReference>
<dbReference type="EMBL" id="JAUEPT010000044">
    <property type="protein sequence ID" value="KAK0438215.1"/>
    <property type="molecule type" value="Genomic_DNA"/>
</dbReference>
<name>A0AA39MLV5_9AGAR</name>
<feature type="domain" description="USP8 dimerisation" evidence="2">
    <location>
        <begin position="21"/>
        <end position="120"/>
    </location>
</feature>
<dbReference type="Proteomes" id="UP001175226">
    <property type="component" value="Unassembled WGS sequence"/>
</dbReference>
<evidence type="ECO:0000313" key="4">
    <source>
        <dbReference type="Proteomes" id="UP001175226"/>
    </source>
</evidence>
<feature type="compositionally biased region" description="Polar residues" evidence="1">
    <location>
        <begin position="180"/>
        <end position="190"/>
    </location>
</feature>
<comment type="caution">
    <text evidence="3">The sequence shown here is derived from an EMBL/GenBank/DDBJ whole genome shotgun (WGS) entry which is preliminary data.</text>
</comment>
<accession>A0AA39MLV5</accession>
<evidence type="ECO:0000256" key="1">
    <source>
        <dbReference type="SAM" id="MobiDB-lite"/>
    </source>
</evidence>
<feature type="compositionally biased region" description="Pro residues" evidence="1">
    <location>
        <begin position="7"/>
        <end position="19"/>
    </location>
</feature>
<proteinExistence type="predicted"/>
<protein>
    <recommendedName>
        <fullName evidence="2">USP8 dimerisation domain-containing protein</fullName>
    </recommendedName>
</protein>
<reference evidence="3" key="1">
    <citation type="submission" date="2023-06" db="EMBL/GenBank/DDBJ databases">
        <authorList>
            <consortium name="Lawrence Berkeley National Laboratory"/>
            <person name="Ahrendt S."/>
            <person name="Sahu N."/>
            <person name="Indic B."/>
            <person name="Wong-Bajracharya J."/>
            <person name="Merenyi Z."/>
            <person name="Ke H.-M."/>
            <person name="Monk M."/>
            <person name="Kocsube S."/>
            <person name="Drula E."/>
            <person name="Lipzen A."/>
            <person name="Balint B."/>
            <person name="Henrissat B."/>
            <person name="Andreopoulos B."/>
            <person name="Martin F.M."/>
            <person name="Harder C.B."/>
            <person name="Rigling D."/>
            <person name="Ford K.L."/>
            <person name="Foster G.D."/>
            <person name="Pangilinan J."/>
            <person name="Papanicolaou A."/>
            <person name="Barry K."/>
            <person name="LaButti K."/>
            <person name="Viragh M."/>
            <person name="Koriabine M."/>
            <person name="Yan M."/>
            <person name="Riley R."/>
            <person name="Champramary S."/>
            <person name="Plett K.L."/>
            <person name="Tsai I.J."/>
            <person name="Slot J."/>
            <person name="Sipos G."/>
            <person name="Plett J."/>
            <person name="Nagy L.G."/>
            <person name="Grigoriev I.V."/>
        </authorList>
    </citation>
    <scope>NUCLEOTIDE SEQUENCE</scope>
    <source>
        <strain evidence="3">FPL87.14</strain>
    </source>
</reference>
<dbReference type="PANTHER" id="PTHR12947:SF20">
    <property type="match status" value="1"/>
</dbReference>
<dbReference type="PANTHER" id="PTHR12947">
    <property type="entry name" value="AMSH-LIKE PROTEASE"/>
    <property type="match status" value="1"/>
</dbReference>
<dbReference type="InterPro" id="IPR015063">
    <property type="entry name" value="USP8_dimer"/>
</dbReference>
<evidence type="ECO:0000313" key="3">
    <source>
        <dbReference type="EMBL" id="KAK0438215.1"/>
    </source>
</evidence>
<evidence type="ECO:0000259" key="2">
    <source>
        <dbReference type="Pfam" id="PF08969"/>
    </source>
</evidence>